<name>A0A5J5D4R3_9PERO</name>
<dbReference type="EMBL" id="VOFY01000011">
    <property type="protein sequence ID" value="KAA8588459.1"/>
    <property type="molecule type" value="Genomic_DNA"/>
</dbReference>
<dbReference type="AlphaFoldDB" id="A0A5J5D4R3"/>
<evidence type="ECO:0000313" key="1">
    <source>
        <dbReference type="EMBL" id="KAA8588459.1"/>
    </source>
</evidence>
<reference evidence="1 2" key="1">
    <citation type="submission" date="2019-08" db="EMBL/GenBank/DDBJ databases">
        <title>A chromosome-level genome assembly, high-density linkage maps, and genome scans reveal the genomic architecture of hybrid incompatibilities underlying speciation via character displacement in darters (Percidae: Etheostominae).</title>
        <authorList>
            <person name="Moran R.L."/>
            <person name="Catchen J.M."/>
            <person name="Fuller R.C."/>
        </authorList>
    </citation>
    <scope>NUCLEOTIDE SEQUENCE [LARGE SCALE GENOMIC DNA]</scope>
    <source>
        <strain evidence="1">EspeVRDwgs_2016</strain>
        <tissue evidence="1">Muscle</tissue>
    </source>
</reference>
<proteinExistence type="predicted"/>
<organism evidence="1 2">
    <name type="scientific">Etheostoma spectabile</name>
    <name type="common">orangethroat darter</name>
    <dbReference type="NCBI Taxonomy" id="54343"/>
    <lineage>
        <taxon>Eukaryota</taxon>
        <taxon>Metazoa</taxon>
        <taxon>Chordata</taxon>
        <taxon>Craniata</taxon>
        <taxon>Vertebrata</taxon>
        <taxon>Euteleostomi</taxon>
        <taxon>Actinopterygii</taxon>
        <taxon>Neopterygii</taxon>
        <taxon>Teleostei</taxon>
        <taxon>Neoteleostei</taxon>
        <taxon>Acanthomorphata</taxon>
        <taxon>Eupercaria</taxon>
        <taxon>Perciformes</taxon>
        <taxon>Percoidei</taxon>
        <taxon>Percidae</taxon>
        <taxon>Etheostomatinae</taxon>
        <taxon>Etheostoma</taxon>
    </lineage>
</organism>
<evidence type="ECO:0000313" key="2">
    <source>
        <dbReference type="Proteomes" id="UP000327493"/>
    </source>
</evidence>
<gene>
    <name evidence="1" type="ORF">FQN60_001653</name>
</gene>
<sequence>MTTNTINTKFTMCVTLRVSVSQLAEALIRPPLDSKIIVLVVGVCDILNND</sequence>
<dbReference type="Proteomes" id="UP000327493">
    <property type="component" value="Chromosome 11"/>
</dbReference>
<accession>A0A5J5D4R3</accession>
<keyword evidence="2" id="KW-1185">Reference proteome</keyword>
<comment type="caution">
    <text evidence="1">The sequence shown here is derived from an EMBL/GenBank/DDBJ whole genome shotgun (WGS) entry which is preliminary data.</text>
</comment>
<protein>
    <submittedName>
        <fullName evidence="1">Uncharacterized protein</fullName>
    </submittedName>
</protein>